<protein>
    <submittedName>
        <fullName evidence="1">Uncharacterized protein</fullName>
    </submittedName>
</protein>
<name>A0A4C1TBN4_EUMVA</name>
<dbReference type="AlphaFoldDB" id="A0A4C1TBN4"/>
<organism evidence="1 2">
    <name type="scientific">Eumeta variegata</name>
    <name type="common">Bagworm moth</name>
    <name type="synonym">Eumeta japonica</name>
    <dbReference type="NCBI Taxonomy" id="151549"/>
    <lineage>
        <taxon>Eukaryota</taxon>
        <taxon>Metazoa</taxon>
        <taxon>Ecdysozoa</taxon>
        <taxon>Arthropoda</taxon>
        <taxon>Hexapoda</taxon>
        <taxon>Insecta</taxon>
        <taxon>Pterygota</taxon>
        <taxon>Neoptera</taxon>
        <taxon>Endopterygota</taxon>
        <taxon>Lepidoptera</taxon>
        <taxon>Glossata</taxon>
        <taxon>Ditrysia</taxon>
        <taxon>Tineoidea</taxon>
        <taxon>Psychidae</taxon>
        <taxon>Oiketicinae</taxon>
        <taxon>Eumeta</taxon>
    </lineage>
</organism>
<dbReference type="EMBL" id="BGZK01000047">
    <property type="protein sequence ID" value="GBP11576.1"/>
    <property type="molecule type" value="Genomic_DNA"/>
</dbReference>
<accession>A0A4C1TBN4</accession>
<gene>
    <name evidence="1" type="ORF">EVAR_77720_1</name>
</gene>
<reference evidence="1 2" key="1">
    <citation type="journal article" date="2019" name="Commun. Biol.">
        <title>The bagworm genome reveals a unique fibroin gene that provides high tensile strength.</title>
        <authorList>
            <person name="Kono N."/>
            <person name="Nakamura H."/>
            <person name="Ohtoshi R."/>
            <person name="Tomita M."/>
            <person name="Numata K."/>
            <person name="Arakawa K."/>
        </authorList>
    </citation>
    <scope>NUCLEOTIDE SEQUENCE [LARGE SCALE GENOMIC DNA]</scope>
</reference>
<keyword evidence="2" id="KW-1185">Reference proteome</keyword>
<proteinExistence type="predicted"/>
<evidence type="ECO:0000313" key="1">
    <source>
        <dbReference type="EMBL" id="GBP11576.1"/>
    </source>
</evidence>
<comment type="caution">
    <text evidence="1">The sequence shown here is derived from an EMBL/GenBank/DDBJ whole genome shotgun (WGS) entry which is preliminary data.</text>
</comment>
<evidence type="ECO:0000313" key="2">
    <source>
        <dbReference type="Proteomes" id="UP000299102"/>
    </source>
</evidence>
<sequence length="124" mass="12889">MFSGYTPSLAGTPPTTLLKDALLKPHSGGSGKEAVTLEAVVGASVDGLVCGGGSVGTVSGNPAFGQHTCGSEDEAFTQADTGPTRYRCPARGRPIIVEWERDAALAGLSRSVTHRYVTERYTFS</sequence>
<dbReference type="Proteomes" id="UP000299102">
    <property type="component" value="Unassembled WGS sequence"/>
</dbReference>